<dbReference type="EMBL" id="CM039428">
    <property type="protein sequence ID" value="KAI4352442.1"/>
    <property type="molecule type" value="Genomic_DNA"/>
</dbReference>
<comment type="caution">
    <text evidence="1">The sequence shown here is derived from an EMBL/GenBank/DDBJ whole genome shotgun (WGS) entry which is preliminary data.</text>
</comment>
<proteinExistence type="predicted"/>
<reference evidence="1 2" key="1">
    <citation type="journal article" date="2022" name="DNA Res.">
        <title>Chromosomal-level genome assembly of the orchid tree Bauhinia variegata (Leguminosae; Cercidoideae) supports the allotetraploid origin hypothesis of Bauhinia.</title>
        <authorList>
            <person name="Zhong Y."/>
            <person name="Chen Y."/>
            <person name="Zheng D."/>
            <person name="Pang J."/>
            <person name="Liu Y."/>
            <person name="Luo S."/>
            <person name="Meng S."/>
            <person name="Qian L."/>
            <person name="Wei D."/>
            <person name="Dai S."/>
            <person name="Zhou R."/>
        </authorList>
    </citation>
    <scope>NUCLEOTIDE SEQUENCE [LARGE SCALE GENOMIC DNA]</scope>
    <source>
        <strain evidence="1">BV-YZ2020</strain>
    </source>
</reference>
<dbReference type="Proteomes" id="UP000828941">
    <property type="component" value="Chromosome 3"/>
</dbReference>
<organism evidence="1 2">
    <name type="scientific">Bauhinia variegata</name>
    <name type="common">Purple orchid tree</name>
    <name type="synonym">Phanera variegata</name>
    <dbReference type="NCBI Taxonomy" id="167791"/>
    <lineage>
        <taxon>Eukaryota</taxon>
        <taxon>Viridiplantae</taxon>
        <taxon>Streptophyta</taxon>
        <taxon>Embryophyta</taxon>
        <taxon>Tracheophyta</taxon>
        <taxon>Spermatophyta</taxon>
        <taxon>Magnoliopsida</taxon>
        <taxon>eudicotyledons</taxon>
        <taxon>Gunneridae</taxon>
        <taxon>Pentapetalae</taxon>
        <taxon>rosids</taxon>
        <taxon>fabids</taxon>
        <taxon>Fabales</taxon>
        <taxon>Fabaceae</taxon>
        <taxon>Cercidoideae</taxon>
        <taxon>Cercideae</taxon>
        <taxon>Bauhiniinae</taxon>
        <taxon>Bauhinia</taxon>
    </lineage>
</organism>
<sequence>MKTLKMRVREYLLLLLVIMMMIILEPDKYRVSANSWNDTVQLNITTTYNADAELSMDPHLSSMLIISKRGFTLFALNIGRVLPSCPDQQRYTDCLGPRKFTKGNRRCSVFTRDCQ</sequence>
<keyword evidence="2" id="KW-1185">Reference proteome</keyword>
<protein>
    <submittedName>
        <fullName evidence="1">Uncharacterized protein</fullName>
    </submittedName>
</protein>
<evidence type="ECO:0000313" key="2">
    <source>
        <dbReference type="Proteomes" id="UP000828941"/>
    </source>
</evidence>
<accession>A0ACB9PXA9</accession>
<name>A0ACB9PXA9_BAUVA</name>
<evidence type="ECO:0000313" key="1">
    <source>
        <dbReference type="EMBL" id="KAI4352442.1"/>
    </source>
</evidence>
<gene>
    <name evidence="1" type="ORF">L6164_006692</name>
</gene>